<proteinExistence type="predicted"/>
<evidence type="ECO:0000313" key="1">
    <source>
        <dbReference type="EMBL" id="CAJ1059242.1"/>
    </source>
</evidence>
<keyword evidence="2" id="KW-1185">Reference proteome</keyword>
<evidence type="ECO:0000313" key="2">
    <source>
        <dbReference type="Proteomes" id="UP001178508"/>
    </source>
</evidence>
<dbReference type="Proteomes" id="UP001178508">
    <property type="component" value="Chromosome 6"/>
</dbReference>
<gene>
    <name evidence="1" type="ORF">XNOV1_A013422</name>
</gene>
<protein>
    <submittedName>
        <fullName evidence="1">Uncharacterized protein</fullName>
    </submittedName>
</protein>
<organism evidence="1 2">
    <name type="scientific">Xyrichtys novacula</name>
    <name type="common">Pearly razorfish</name>
    <name type="synonym">Hemipteronotus novacula</name>
    <dbReference type="NCBI Taxonomy" id="13765"/>
    <lineage>
        <taxon>Eukaryota</taxon>
        <taxon>Metazoa</taxon>
        <taxon>Chordata</taxon>
        <taxon>Craniata</taxon>
        <taxon>Vertebrata</taxon>
        <taxon>Euteleostomi</taxon>
        <taxon>Actinopterygii</taxon>
        <taxon>Neopterygii</taxon>
        <taxon>Teleostei</taxon>
        <taxon>Neoteleostei</taxon>
        <taxon>Acanthomorphata</taxon>
        <taxon>Eupercaria</taxon>
        <taxon>Labriformes</taxon>
        <taxon>Labridae</taxon>
        <taxon>Xyrichtys</taxon>
    </lineage>
</organism>
<accession>A0AAV1FCX8</accession>
<dbReference type="EMBL" id="OY660869">
    <property type="protein sequence ID" value="CAJ1059242.1"/>
    <property type="molecule type" value="Genomic_DNA"/>
</dbReference>
<name>A0AAV1FCX8_XYRNO</name>
<reference evidence="1" key="1">
    <citation type="submission" date="2023-08" db="EMBL/GenBank/DDBJ databases">
        <authorList>
            <person name="Alioto T."/>
            <person name="Alioto T."/>
            <person name="Gomez Garrido J."/>
        </authorList>
    </citation>
    <scope>NUCLEOTIDE SEQUENCE</scope>
</reference>
<sequence>MTAAAAAEFSIHRTELTLLLEVMSPVSATKQTEMVNNPVFLLDYYKLCSCRDLTEKTVHAVFSLLLL</sequence>
<dbReference type="AlphaFoldDB" id="A0AAV1FCX8"/>